<evidence type="ECO:0000313" key="3">
    <source>
        <dbReference type="EMBL" id="KAF5829502.1"/>
    </source>
</evidence>
<evidence type="ECO:0000256" key="1">
    <source>
        <dbReference type="ARBA" id="ARBA00022603"/>
    </source>
</evidence>
<dbReference type="Proteomes" id="UP000815325">
    <property type="component" value="Unassembled WGS sequence"/>
</dbReference>
<dbReference type="PANTHER" id="PTHR13370:SF3">
    <property type="entry name" value="TRNA (GUANINE(10)-N2)-METHYLTRANSFERASE HOMOLOG"/>
    <property type="match status" value="1"/>
</dbReference>
<protein>
    <submittedName>
        <fullName evidence="3">Uncharacterized protein</fullName>
    </submittedName>
</protein>
<proteinExistence type="predicted"/>
<evidence type="ECO:0000256" key="2">
    <source>
        <dbReference type="ARBA" id="ARBA00022679"/>
    </source>
</evidence>
<keyword evidence="1" id="KW-0489">Methyltransferase</keyword>
<organism evidence="3 4">
    <name type="scientific">Dunaliella salina</name>
    <name type="common">Green alga</name>
    <name type="synonym">Protococcus salinus</name>
    <dbReference type="NCBI Taxonomy" id="3046"/>
    <lineage>
        <taxon>Eukaryota</taxon>
        <taxon>Viridiplantae</taxon>
        <taxon>Chlorophyta</taxon>
        <taxon>core chlorophytes</taxon>
        <taxon>Chlorophyceae</taxon>
        <taxon>CS clade</taxon>
        <taxon>Chlamydomonadales</taxon>
        <taxon>Dunaliellaceae</taxon>
        <taxon>Dunaliella</taxon>
    </lineage>
</organism>
<sequence length="159" mass="17860">MITAIHSAPVQPFGEAPALACWPHASRVGRVLDKNSVQAPYSLGECLRDLLDFSARMLVIGGRLVLFIPATPETYKEEEIPRHPALKLIYNSRRLVTYEKLRAYNAAAAARYHEANPDPTLAIDRIHDIVYDSYERDANGQVIYPDGALNAKKFRSKRI</sequence>
<accession>A0ABQ7G4J8</accession>
<comment type="caution">
    <text evidence="3">The sequence shown here is derived from an EMBL/GenBank/DDBJ whole genome shotgun (WGS) entry which is preliminary data.</text>
</comment>
<dbReference type="EMBL" id="MU070151">
    <property type="protein sequence ID" value="KAF5829502.1"/>
    <property type="molecule type" value="Genomic_DNA"/>
</dbReference>
<keyword evidence="4" id="KW-1185">Reference proteome</keyword>
<gene>
    <name evidence="3" type="ORF">DUNSADRAFT_15986</name>
</gene>
<dbReference type="PANTHER" id="PTHR13370">
    <property type="entry name" value="RNA METHYLASE-RELATED"/>
    <property type="match status" value="1"/>
</dbReference>
<name>A0ABQ7G4J8_DUNSA</name>
<reference evidence="3" key="1">
    <citation type="submission" date="2017-08" db="EMBL/GenBank/DDBJ databases">
        <authorList>
            <person name="Polle J.E."/>
            <person name="Barry K."/>
            <person name="Cushman J."/>
            <person name="Schmutz J."/>
            <person name="Tran D."/>
            <person name="Hathwaick L.T."/>
            <person name="Yim W.C."/>
            <person name="Jenkins J."/>
            <person name="Mckie-Krisberg Z.M."/>
            <person name="Prochnik S."/>
            <person name="Lindquist E."/>
            <person name="Dockter R.B."/>
            <person name="Adam C."/>
            <person name="Molina H."/>
            <person name="Bunkerborg J."/>
            <person name="Jin E."/>
            <person name="Buchheim M."/>
            <person name="Magnuson J."/>
        </authorList>
    </citation>
    <scope>NUCLEOTIDE SEQUENCE</scope>
    <source>
        <strain evidence="3">CCAP 19/18</strain>
    </source>
</reference>
<keyword evidence="2" id="KW-0808">Transferase</keyword>
<evidence type="ECO:0000313" key="4">
    <source>
        <dbReference type="Proteomes" id="UP000815325"/>
    </source>
</evidence>